<feature type="binding site" evidence="20">
    <location>
        <position position="186"/>
    </location>
    <ligand>
        <name>ATP</name>
        <dbReference type="ChEBI" id="CHEBI:30616"/>
    </ligand>
</feature>
<dbReference type="GO" id="GO:0005737">
    <property type="term" value="C:cytoplasm"/>
    <property type="evidence" value="ECO:0007669"/>
    <property type="project" value="UniProtKB-SubCell"/>
</dbReference>
<evidence type="ECO:0000256" key="18">
    <source>
        <dbReference type="ARBA" id="ARBA00068838"/>
    </source>
</evidence>
<organism evidence="24 25">
    <name type="scientific">Trichuris muris</name>
    <name type="common">Mouse whipworm</name>
    <dbReference type="NCBI Taxonomy" id="70415"/>
    <lineage>
        <taxon>Eukaryota</taxon>
        <taxon>Metazoa</taxon>
        <taxon>Ecdysozoa</taxon>
        <taxon>Nematoda</taxon>
        <taxon>Enoplea</taxon>
        <taxon>Dorylaimia</taxon>
        <taxon>Trichinellida</taxon>
        <taxon>Trichuridae</taxon>
        <taxon>Trichuris</taxon>
    </lineage>
</organism>
<dbReference type="AlphaFoldDB" id="A0A5S6Q9T8"/>
<feature type="compositionally biased region" description="Polar residues" evidence="22">
    <location>
        <begin position="411"/>
        <end position="420"/>
    </location>
</feature>
<keyword evidence="15" id="KW-0460">Magnesium</keyword>
<sequence>MVFSETTSSEELPEDALSSSTAPKEKDYEDEIPASLHAKIRQTLDTHEKAQEDKRYRSKDKVDHATVESVLDPRTKVILFKLTARGYIGTLSGCISTGKEANVYHASSDKGDLAVKVYQTSILTFKDRDRYLMGDFRLRYGYCRHNSRKMVNLWAMKEYRNMCRLHKSSVLCPKPITCCGNVFIMSLLGLDGVPSPQLKEVQLPPEEASRLYSQVCLFIREMYQVCKLVHADLSEYNIIYNDNNAYIIDVSQAVEIDHPNAITFLYRDCLTMTKYFMACGIPVLNVDRLFEFAVSSTIEVGADKSVFDLWLQKEGGHTVTLKSENEAGIVFQTMLIERSMRNLNGVDELEVEDLLNGIKDAVKDQHRSSEADSNCFGEEGSNSSDSSCDSSELADSSDLSSGSSVEEDSDPTSILQSKGQSAEKHGSRKTLCPRKLGETPEMKKIRKKAVKEMQRNNRLSKVPKHVKKRRKKLSKANAKRK</sequence>
<evidence type="ECO:0000256" key="22">
    <source>
        <dbReference type="SAM" id="MobiDB-lite"/>
    </source>
</evidence>
<evidence type="ECO:0000256" key="1">
    <source>
        <dbReference type="ARBA" id="ARBA00001946"/>
    </source>
</evidence>
<feature type="compositionally biased region" description="Low complexity" evidence="22">
    <location>
        <begin position="378"/>
        <end position="404"/>
    </location>
</feature>
<dbReference type="InterPro" id="IPR018935">
    <property type="entry name" value="RIO_kinase_CS"/>
</dbReference>
<comment type="catalytic activity">
    <reaction evidence="17">
        <text>L-seryl-[protein] + ATP = O-phospho-L-seryl-[protein] + ADP + H(+)</text>
        <dbReference type="Rhea" id="RHEA:17989"/>
        <dbReference type="Rhea" id="RHEA-COMP:9863"/>
        <dbReference type="Rhea" id="RHEA-COMP:11604"/>
        <dbReference type="ChEBI" id="CHEBI:15378"/>
        <dbReference type="ChEBI" id="CHEBI:29999"/>
        <dbReference type="ChEBI" id="CHEBI:30616"/>
        <dbReference type="ChEBI" id="CHEBI:83421"/>
        <dbReference type="ChEBI" id="CHEBI:456216"/>
        <dbReference type="EC" id="2.7.11.1"/>
    </reaction>
</comment>
<proteinExistence type="inferred from homology"/>
<feature type="binding site" evidence="21">
    <location>
        <position position="237"/>
    </location>
    <ligand>
        <name>Mg(2+)</name>
        <dbReference type="ChEBI" id="CHEBI:18420"/>
    </ligand>
</feature>
<dbReference type="PROSITE" id="PS01245">
    <property type="entry name" value="RIO1"/>
    <property type="match status" value="1"/>
</dbReference>
<keyword evidence="13" id="KW-0378">Hydrolase</keyword>
<keyword evidence="10" id="KW-0479">Metal-binding</keyword>
<evidence type="ECO:0000256" key="17">
    <source>
        <dbReference type="ARBA" id="ARBA00048679"/>
    </source>
</evidence>
<feature type="region of interest" description="Disordered" evidence="22">
    <location>
        <begin position="1"/>
        <end position="60"/>
    </location>
</feature>
<dbReference type="InterPro" id="IPR017407">
    <property type="entry name" value="Ser/Thr_kinase_Rio1"/>
</dbReference>
<keyword evidence="24" id="KW-1185">Reference proteome</keyword>
<dbReference type="GO" id="GO:0046872">
    <property type="term" value="F:metal ion binding"/>
    <property type="evidence" value="ECO:0007669"/>
    <property type="project" value="UniProtKB-KW"/>
</dbReference>
<dbReference type="GO" id="GO:0004674">
    <property type="term" value="F:protein serine/threonine kinase activity"/>
    <property type="evidence" value="ECO:0007669"/>
    <property type="project" value="UniProtKB-KW"/>
</dbReference>
<dbReference type="FunFam" id="3.30.200.20:FF:000148">
    <property type="entry name" value="Serine/threonine-protein kinase RIO1"/>
    <property type="match status" value="1"/>
</dbReference>
<evidence type="ECO:0000256" key="2">
    <source>
        <dbReference type="ARBA" id="ARBA00004496"/>
    </source>
</evidence>
<dbReference type="SMART" id="SM00090">
    <property type="entry name" value="RIO"/>
    <property type="match status" value="1"/>
</dbReference>
<keyword evidence="14 20" id="KW-0067">ATP-binding</keyword>
<protein>
    <recommendedName>
        <fullName evidence="5">Serine/threonine-protein kinase RIO1</fullName>
        <ecNumber evidence="4">2.7.11.1</ecNumber>
    </recommendedName>
    <alternativeName>
        <fullName evidence="18">Serine/threonine-protein kinase rio1</fullName>
    </alternativeName>
</protein>
<feature type="binding site" evidence="21">
    <location>
        <position position="249"/>
    </location>
    <ligand>
        <name>Mg(2+)</name>
        <dbReference type="ChEBI" id="CHEBI:18420"/>
    </ligand>
</feature>
<comment type="subcellular location">
    <subcellularLocation>
        <location evidence="2">Cytoplasm</location>
    </subcellularLocation>
</comment>
<dbReference type="PIRSF" id="PIRSF038147">
    <property type="entry name" value="Ser/Thr_PK_RIO1"/>
    <property type="match status" value="1"/>
</dbReference>
<evidence type="ECO:0000256" key="15">
    <source>
        <dbReference type="ARBA" id="ARBA00022842"/>
    </source>
</evidence>
<evidence type="ECO:0000256" key="16">
    <source>
        <dbReference type="ARBA" id="ARBA00047899"/>
    </source>
</evidence>
<evidence type="ECO:0000259" key="23">
    <source>
        <dbReference type="SMART" id="SM00090"/>
    </source>
</evidence>
<keyword evidence="9" id="KW-0808">Transferase</keyword>
<dbReference type="Gene3D" id="1.10.510.10">
    <property type="entry name" value="Transferase(Phosphotransferase) domain 1"/>
    <property type="match status" value="1"/>
</dbReference>
<dbReference type="GO" id="GO:0005524">
    <property type="term" value="F:ATP binding"/>
    <property type="evidence" value="ECO:0007669"/>
    <property type="project" value="UniProtKB-KW"/>
</dbReference>
<dbReference type="InterPro" id="IPR051272">
    <property type="entry name" value="RIO-type_Ser/Thr_kinase"/>
</dbReference>
<dbReference type="GO" id="GO:0042254">
    <property type="term" value="P:ribosome biogenesis"/>
    <property type="evidence" value="ECO:0007669"/>
    <property type="project" value="UniProtKB-KW"/>
</dbReference>
<dbReference type="WBParaSite" id="TMUE_1000003722.1">
    <property type="protein sequence ID" value="TMUE_1000003722.1"/>
    <property type="gene ID" value="WBGene00290767"/>
</dbReference>
<dbReference type="Proteomes" id="UP000046395">
    <property type="component" value="Unassembled WGS sequence"/>
</dbReference>
<keyword evidence="6" id="KW-0963">Cytoplasm</keyword>
<feature type="region of interest" description="Disordered" evidence="22">
    <location>
        <begin position="365"/>
        <end position="481"/>
    </location>
</feature>
<feature type="binding site" evidence="20">
    <location>
        <position position="116"/>
    </location>
    <ligand>
        <name>ATP</name>
        <dbReference type="ChEBI" id="CHEBI:30616"/>
    </ligand>
</feature>
<feature type="compositionally biased region" description="Polar residues" evidence="22">
    <location>
        <begin position="1"/>
        <end position="10"/>
    </location>
</feature>
<evidence type="ECO:0000256" key="20">
    <source>
        <dbReference type="PIRSR" id="PIRSR038147-2"/>
    </source>
</evidence>
<keyword evidence="12" id="KW-0418">Kinase</keyword>
<evidence type="ECO:0000313" key="24">
    <source>
        <dbReference type="Proteomes" id="UP000046395"/>
    </source>
</evidence>
<evidence type="ECO:0000256" key="5">
    <source>
        <dbReference type="ARBA" id="ARBA00016038"/>
    </source>
</evidence>
<dbReference type="Pfam" id="PF01163">
    <property type="entry name" value="RIO1"/>
    <property type="match status" value="1"/>
</dbReference>
<evidence type="ECO:0000256" key="8">
    <source>
        <dbReference type="ARBA" id="ARBA00022527"/>
    </source>
</evidence>
<dbReference type="SUPFAM" id="SSF56112">
    <property type="entry name" value="Protein kinase-like (PK-like)"/>
    <property type="match status" value="1"/>
</dbReference>
<dbReference type="InterPro" id="IPR011009">
    <property type="entry name" value="Kinase-like_dom_sf"/>
</dbReference>
<evidence type="ECO:0000256" key="6">
    <source>
        <dbReference type="ARBA" id="ARBA00022490"/>
    </source>
</evidence>
<feature type="compositionally biased region" description="Basic residues" evidence="22">
    <location>
        <begin position="461"/>
        <end position="481"/>
    </location>
</feature>
<feature type="domain" description="RIO kinase" evidence="23">
    <location>
        <begin position="60"/>
        <end position="295"/>
    </location>
</feature>
<comment type="similarity">
    <text evidence="3">Belongs to the protein kinase superfamily. RIO-type Ser/Thr kinase family.</text>
</comment>
<name>A0A5S6Q9T8_TRIMR</name>
<feature type="active site" description="Proton acceptor" evidence="19">
    <location>
        <position position="232"/>
    </location>
</feature>
<evidence type="ECO:0000256" key="19">
    <source>
        <dbReference type="PIRSR" id="PIRSR038147-1"/>
    </source>
</evidence>
<keyword evidence="11 20" id="KW-0547">Nucleotide-binding</keyword>
<feature type="binding site" evidence="20">
    <location>
        <position position="188"/>
    </location>
    <ligand>
        <name>ATP</name>
        <dbReference type="ChEBI" id="CHEBI:30616"/>
    </ligand>
</feature>
<dbReference type="STRING" id="70415.A0A5S6Q9T8"/>
<evidence type="ECO:0000256" key="12">
    <source>
        <dbReference type="ARBA" id="ARBA00022777"/>
    </source>
</evidence>
<evidence type="ECO:0000256" key="11">
    <source>
        <dbReference type="ARBA" id="ARBA00022741"/>
    </source>
</evidence>
<evidence type="ECO:0000256" key="9">
    <source>
        <dbReference type="ARBA" id="ARBA00022679"/>
    </source>
</evidence>
<dbReference type="EC" id="2.7.11.1" evidence="4"/>
<feature type="compositionally biased region" description="Basic and acidic residues" evidence="22">
    <location>
        <begin position="42"/>
        <end position="60"/>
    </location>
</feature>
<evidence type="ECO:0000256" key="3">
    <source>
        <dbReference type="ARBA" id="ARBA00009196"/>
    </source>
</evidence>
<evidence type="ECO:0000256" key="13">
    <source>
        <dbReference type="ARBA" id="ARBA00022801"/>
    </source>
</evidence>
<dbReference type="InterPro" id="IPR000687">
    <property type="entry name" value="RIO_kinase"/>
</dbReference>
<evidence type="ECO:0000256" key="4">
    <source>
        <dbReference type="ARBA" id="ARBA00012513"/>
    </source>
</evidence>
<evidence type="ECO:0000256" key="14">
    <source>
        <dbReference type="ARBA" id="ARBA00022840"/>
    </source>
</evidence>
<dbReference type="GO" id="GO:0016787">
    <property type="term" value="F:hydrolase activity"/>
    <property type="evidence" value="ECO:0007669"/>
    <property type="project" value="UniProtKB-KW"/>
</dbReference>
<dbReference type="PANTHER" id="PTHR45723">
    <property type="entry name" value="SERINE/THREONINE-PROTEIN KINASE RIO1"/>
    <property type="match status" value="1"/>
</dbReference>
<dbReference type="InterPro" id="IPR018934">
    <property type="entry name" value="RIO_dom"/>
</dbReference>
<feature type="active site" description="4-aspartylphosphate intermediate" evidence="19">
    <location>
        <position position="249"/>
    </location>
</feature>
<evidence type="ECO:0000256" key="21">
    <source>
        <dbReference type="PIRSR" id="PIRSR038147-3"/>
    </source>
</evidence>
<evidence type="ECO:0000313" key="25">
    <source>
        <dbReference type="WBParaSite" id="TMUE_1000003722.1"/>
    </source>
</evidence>
<accession>A0A5S6Q9T8</accession>
<comment type="cofactor">
    <cofactor evidence="1 21">
        <name>Mg(2+)</name>
        <dbReference type="ChEBI" id="CHEBI:18420"/>
    </cofactor>
</comment>
<evidence type="ECO:0000256" key="7">
    <source>
        <dbReference type="ARBA" id="ARBA00022517"/>
    </source>
</evidence>
<keyword evidence="8" id="KW-0723">Serine/threonine-protein kinase</keyword>
<keyword evidence="7" id="KW-0690">Ribosome biogenesis</keyword>
<dbReference type="Gene3D" id="3.30.200.20">
    <property type="entry name" value="Phosphorylase Kinase, domain 1"/>
    <property type="match status" value="1"/>
</dbReference>
<reference evidence="25" key="1">
    <citation type="submission" date="2019-12" db="UniProtKB">
        <authorList>
            <consortium name="WormBaseParasite"/>
        </authorList>
    </citation>
    <scope>IDENTIFICATION</scope>
</reference>
<evidence type="ECO:0000256" key="10">
    <source>
        <dbReference type="ARBA" id="ARBA00022723"/>
    </source>
</evidence>
<comment type="catalytic activity">
    <reaction evidence="16">
        <text>L-threonyl-[protein] + ATP = O-phospho-L-threonyl-[protein] + ADP + H(+)</text>
        <dbReference type="Rhea" id="RHEA:46608"/>
        <dbReference type="Rhea" id="RHEA-COMP:11060"/>
        <dbReference type="Rhea" id="RHEA-COMP:11605"/>
        <dbReference type="ChEBI" id="CHEBI:15378"/>
        <dbReference type="ChEBI" id="CHEBI:30013"/>
        <dbReference type="ChEBI" id="CHEBI:30616"/>
        <dbReference type="ChEBI" id="CHEBI:61977"/>
        <dbReference type="ChEBI" id="CHEBI:456216"/>
        <dbReference type="EC" id="2.7.11.1"/>
    </reaction>
</comment>